<dbReference type="InterPro" id="IPR000835">
    <property type="entry name" value="HTH_MarR-typ"/>
</dbReference>
<feature type="domain" description="HTH marR-type" evidence="1">
    <location>
        <begin position="17"/>
        <end position="147"/>
    </location>
</feature>
<evidence type="ECO:0000313" key="3">
    <source>
        <dbReference type="Proteomes" id="UP001596104"/>
    </source>
</evidence>
<name>A0ABW0H5F4_9HYPH</name>
<comment type="caution">
    <text evidence="2">The sequence shown here is derived from an EMBL/GenBank/DDBJ whole genome shotgun (WGS) entry which is preliminary data.</text>
</comment>
<gene>
    <name evidence="2" type="ORF">ACFPPC_07350</name>
</gene>
<accession>A0ABW0H5F4</accession>
<keyword evidence="3" id="KW-1185">Reference proteome</keyword>
<dbReference type="PROSITE" id="PS50995">
    <property type="entry name" value="HTH_MARR_2"/>
    <property type="match status" value="1"/>
</dbReference>
<evidence type="ECO:0000313" key="2">
    <source>
        <dbReference type="EMBL" id="MFC5392455.1"/>
    </source>
</evidence>
<reference evidence="3" key="1">
    <citation type="journal article" date="2019" name="Int. J. Syst. Evol. Microbiol.">
        <title>The Global Catalogue of Microorganisms (GCM) 10K type strain sequencing project: providing services to taxonomists for standard genome sequencing and annotation.</title>
        <authorList>
            <consortium name="The Broad Institute Genomics Platform"/>
            <consortium name="The Broad Institute Genome Sequencing Center for Infectious Disease"/>
            <person name="Wu L."/>
            <person name="Ma J."/>
        </authorList>
    </citation>
    <scope>NUCLEOTIDE SEQUENCE [LARGE SCALE GENOMIC DNA]</scope>
    <source>
        <strain evidence="3">CGMCC 1.16326</strain>
    </source>
</reference>
<dbReference type="InterPro" id="IPR036390">
    <property type="entry name" value="WH_DNA-bd_sf"/>
</dbReference>
<dbReference type="RefSeq" id="WP_377007241.1">
    <property type="nucleotide sequence ID" value="NZ_JBHSLV010000011.1"/>
</dbReference>
<dbReference type="Gene3D" id="1.10.10.10">
    <property type="entry name" value="Winged helix-like DNA-binding domain superfamily/Winged helix DNA-binding domain"/>
    <property type="match status" value="1"/>
</dbReference>
<dbReference type="Pfam" id="PF12802">
    <property type="entry name" value="MarR_2"/>
    <property type="match status" value="1"/>
</dbReference>
<dbReference type="SMART" id="SM00347">
    <property type="entry name" value="HTH_MARR"/>
    <property type="match status" value="1"/>
</dbReference>
<dbReference type="InterPro" id="IPR039422">
    <property type="entry name" value="MarR/SlyA-like"/>
</dbReference>
<dbReference type="SUPFAM" id="SSF46785">
    <property type="entry name" value="Winged helix' DNA-binding domain"/>
    <property type="match status" value="1"/>
</dbReference>
<dbReference type="PRINTS" id="PR00598">
    <property type="entry name" value="HTHMARR"/>
</dbReference>
<dbReference type="PANTHER" id="PTHR33164:SF99">
    <property type="entry name" value="MARR FAMILY REGULATORY PROTEIN"/>
    <property type="match status" value="1"/>
</dbReference>
<protein>
    <submittedName>
        <fullName evidence="2">MarR family winged helix-turn-helix transcriptional regulator</fullName>
    </submittedName>
</protein>
<dbReference type="InterPro" id="IPR036388">
    <property type="entry name" value="WH-like_DNA-bd_sf"/>
</dbReference>
<sequence length="150" mass="16510">MTRDATRPSPEEAAEAAAEAWRLMFGFLMRSAPERLLAQQERGLTPNDARALSSLLAGDKPMGALAKEWACDPSTATWLVDRLERAGLAERVASAADRRVKLVRATEKGRATMQELTAAYHRPPAELTRLAQGDLTELARILRMLQPDEA</sequence>
<organism evidence="2 3">
    <name type="scientific">Bosea vestrisii</name>
    <dbReference type="NCBI Taxonomy" id="151416"/>
    <lineage>
        <taxon>Bacteria</taxon>
        <taxon>Pseudomonadati</taxon>
        <taxon>Pseudomonadota</taxon>
        <taxon>Alphaproteobacteria</taxon>
        <taxon>Hyphomicrobiales</taxon>
        <taxon>Boseaceae</taxon>
        <taxon>Bosea</taxon>
    </lineage>
</organism>
<dbReference type="EMBL" id="JBHSLV010000011">
    <property type="protein sequence ID" value="MFC5392455.1"/>
    <property type="molecule type" value="Genomic_DNA"/>
</dbReference>
<dbReference type="Proteomes" id="UP001596104">
    <property type="component" value="Unassembled WGS sequence"/>
</dbReference>
<proteinExistence type="predicted"/>
<dbReference type="PANTHER" id="PTHR33164">
    <property type="entry name" value="TRANSCRIPTIONAL REGULATOR, MARR FAMILY"/>
    <property type="match status" value="1"/>
</dbReference>
<evidence type="ECO:0000259" key="1">
    <source>
        <dbReference type="PROSITE" id="PS50995"/>
    </source>
</evidence>